<evidence type="ECO:0000313" key="2">
    <source>
        <dbReference type="EMBL" id="OWK41746.1"/>
    </source>
</evidence>
<dbReference type="Gene3D" id="1.10.10.10">
    <property type="entry name" value="Winged helix-like DNA-binding domain superfamily/Winged helix DNA-binding domain"/>
    <property type="match status" value="1"/>
</dbReference>
<feature type="domain" description="Transcription regulator PadR N-terminal" evidence="1">
    <location>
        <begin position="18"/>
        <end position="91"/>
    </location>
</feature>
<dbReference type="InterPro" id="IPR005149">
    <property type="entry name" value="Tscrpt_reg_PadR_N"/>
</dbReference>
<sequence>MADRKDNDFLNGVPELLILRLLARQPMYGYELVQAIKLSTGGVLQFGEGCVYPILHRLEAEKVLASRREAVNGRSRVVYRLATAGKRRLAESAAHWEQVAAAVARVLRGEDDGSPAVV</sequence>
<gene>
    <name evidence="2" type="ORF">FRUB_03824</name>
</gene>
<reference evidence="3" key="1">
    <citation type="submission" date="2017-06" db="EMBL/GenBank/DDBJ databases">
        <title>Genome analysis of Fimbriiglobus ruber SP5, the first member of the order Planctomycetales with confirmed chitinolytic capability.</title>
        <authorList>
            <person name="Ravin N.V."/>
            <person name="Rakitin A.L."/>
            <person name="Ivanova A.A."/>
            <person name="Beletsky A.V."/>
            <person name="Kulichevskaya I.S."/>
            <person name="Mardanov A.V."/>
            <person name="Dedysh S.N."/>
        </authorList>
    </citation>
    <scope>NUCLEOTIDE SEQUENCE [LARGE SCALE GENOMIC DNA]</scope>
    <source>
        <strain evidence="3">SP5</strain>
    </source>
</reference>
<dbReference type="EMBL" id="NIDE01000005">
    <property type="protein sequence ID" value="OWK41746.1"/>
    <property type="molecule type" value="Genomic_DNA"/>
</dbReference>
<evidence type="ECO:0000259" key="1">
    <source>
        <dbReference type="Pfam" id="PF03551"/>
    </source>
</evidence>
<dbReference type="PANTHER" id="PTHR33169:SF14">
    <property type="entry name" value="TRANSCRIPTIONAL REGULATOR RV3488"/>
    <property type="match status" value="1"/>
</dbReference>
<dbReference type="InterPro" id="IPR036390">
    <property type="entry name" value="WH_DNA-bd_sf"/>
</dbReference>
<dbReference type="Proteomes" id="UP000214646">
    <property type="component" value="Unassembled WGS sequence"/>
</dbReference>
<dbReference type="OrthoDB" id="9808017at2"/>
<dbReference type="InterPro" id="IPR036388">
    <property type="entry name" value="WH-like_DNA-bd_sf"/>
</dbReference>
<keyword evidence="3" id="KW-1185">Reference proteome</keyword>
<protein>
    <submittedName>
        <fullName evidence="2">Transcriptional regulator, PadR family</fullName>
    </submittedName>
</protein>
<evidence type="ECO:0000313" key="3">
    <source>
        <dbReference type="Proteomes" id="UP000214646"/>
    </source>
</evidence>
<dbReference type="RefSeq" id="WP_088255002.1">
    <property type="nucleotide sequence ID" value="NZ_NIDE01000005.1"/>
</dbReference>
<dbReference type="Pfam" id="PF03551">
    <property type="entry name" value="PadR"/>
    <property type="match status" value="1"/>
</dbReference>
<dbReference type="PANTHER" id="PTHR33169">
    <property type="entry name" value="PADR-FAMILY TRANSCRIPTIONAL REGULATOR"/>
    <property type="match status" value="1"/>
</dbReference>
<comment type="caution">
    <text evidence="2">The sequence shown here is derived from an EMBL/GenBank/DDBJ whole genome shotgun (WGS) entry which is preliminary data.</text>
</comment>
<dbReference type="SUPFAM" id="SSF46785">
    <property type="entry name" value="Winged helix' DNA-binding domain"/>
    <property type="match status" value="1"/>
</dbReference>
<name>A0A225DVT7_9BACT</name>
<dbReference type="InterPro" id="IPR052509">
    <property type="entry name" value="Metal_resp_DNA-bind_regulator"/>
</dbReference>
<accession>A0A225DVT7</accession>
<proteinExistence type="predicted"/>
<dbReference type="AlphaFoldDB" id="A0A225DVT7"/>
<organism evidence="2 3">
    <name type="scientific">Fimbriiglobus ruber</name>
    <dbReference type="NCBI Taxonomy" id="1908690"/>
    <lineage>
        <taxon>Bacteria</taxon>
        <taxon>Pseudomonadati</taxon>
        <taxon>Planctomycetota</taxon>
        <taxon>Planctomycetia</taxon>
        <taxon>Gemmatales</taxon>
        <taxon>Gemmataceae</taxon>
        <taxon>Fimbriiglobus</taxon>
    </lineage>
</organism>